<feature type="compositionally biased region" description="Basic and acidic residues" evidence="3">
    <location>
        <begin position="287"/>
        <end position="347"/>
    </location>
</feature>
<feature type="compositionally biased region" description="Basic and acidic residues" evidence="3">
    <location>
        <begin position="170"/>
        <end position="196"/>
    </location>
</feature>
<evidence type="ECO:0000256" key="2">
    <source>
        <dbReference type="ARBA" id="ARBA00023242"/>
    </source>
</evidence>
<evidence type="ECO:0000313" key="6">
    <source>
        <dbReference type="WBParaSite" id="Csp11.Scaffold470.g1632.t1"/>
    </source>
</evidence>
<feature type="domain" description="Chromo" evidence="4">
    <location>
        <begin position="9"/>
        <end position="92"/>
    </location>
</feature>
<comment type="subcellular location">
    <subcellularLocation>
        <location evidence="1">Nucleus</location>
    </subcellularLocation>
</comment>
<feature type="compositionally biased region" description="Polar residues" evidence="3">
    <location>
        <begin position="272"/>
        <end position="286"/>
    </location>
</feature>
<dbReference type="CDD" id="cd00024">
    <property type="entry name" value="CD_CSD"/>
    <property type="match status" value="1"/>
</dbReference>
<dbReference type="Proteomes" id="UP000095282">
    <property type="component" value="Unplaced"/>
</dbReference>
<dbReference type="SUPFAM" id="SSF54160">
    <property type="entry name" value="Chromo domain-like"/>
    <property type="match status" value="1"/>
</dbReference>
<accession>A0A1I7T1X5</accession>
<keyword evidence="5" id="KW-1185">Reference proteome</keyword>
<feature type="compositionally biased region" description="Basic and acidic residues" evidence="3">
    <location>
        <begin position="205"/>
        <end position="224"/>
    </location>
</feature>
<keyword evidence="2" id="KW-0539">Nucleus</keyword>
<dbReference type="PANTHER" id="PTHR22812">
    <property type="entry name" value="CHROMOBOX PROTEIN"/>
    <property type="match status" value="1"/>
</dbReference>
<dbReference type="Pfam" id="PF00385">
    <property type="entry name" value="Chromo"/>
    <property type="match status" value="1"/>
</dbReference>
<dbReference type="GO" id="GO:0005634">
    <property type="term" value="C:nucleus"/>
    <property type="evidence" value="ECO:0007669"/>
    <property type="project" value="UniProtKB-SubCell"/>
</dbReference>
<dbReference type="PROSITE" id="PS50013">
    <property type="entry name" value="CHROMO_2"/>
    <property type="match status" value="1"/>
</dbReference>
<evidence type="ECO:0000256" key="3">
    <source>
        <dbReference type="SAM" id="MobiDB-lite"/>
    </source>
</evidence>
<organism evidence="5 6">
    <name type="scientific">Caenorhabditis tropicalis</name>
    <dbReference type="NCBI Taxonomy" id="1561998"/>
    <lineage>
        <taxon>Eukaryota</taxon>
        <taxon>Metazoa</taxon>
        <taxon>Ecdysozoa</taxon>
        <taxon>Nematoda</taxon>
        <taxon>Chromadorea</taxon>
        <taxon>Rhabditida</taxon>
        <taxon>Rhabditina</taxon>
        <taxon>Rhabditomorpha</taxon>
        <taxon>Rhabditoidea</taxon>
        <taxon>Rhabditidae</taxon>
        <taxon>Peloderinae</taxon>
        <taxon>Caenorhabditis</taxon>
    </lineage>
</organism>
<protein>
    <submittedName>
        <fullName evidence="6">Chromo domain-containing protein</fullName>
    </submittedName>
</protein>
<feature type="region of interest" description="Disordered" evidence="3">
    <location>
        <begin position="165"/>
        <end position="349"/>
    </location>
</feature>
<dbReference type="SMART" id="SM00298">
    <property type="entry name" value="CHROMO"/>
    <property type="match status" value="1"/>
</dbReference>
<dbReference type="InterPro" id="IPR016197">
    <property type="entry name" value="Chromo-like_dom_sf"/>
</dbReference>
<dbReference type="STRING" id="1561998.A0A1I7T1X5"/>
<dbReference type="AlphaFoldDB" id="A0A1I7T1X5"/>
<dbReference type="Gene3D" id="2.40.50.40">
    <property type="match status" value="1"/>
</dbReference>
<evidence type="ECO:0000256" key="1">
    <source>
        <dbReference type="ARBA" id="ARBA00004123"/>
    </source>
</evidence>
<dbReference type="InterPro" id="IPR023780">
    <property type="entry name" value="Chromo_domain"/>
</dbReference>
<evidence type="ECO:0000313" key="5">
    <source>
        <dbReference type="Proteomes" id="UP000095282"/>
    </source>
</evidence>
<sequence>MSDEDSEEFIVEKLLTHLPFEVILQKALDGKARFSPASIQTDSSVHSKWVYLVHWQGFSKEERTWEPEANLMDCVKLKEYKAAHNMSEGHEMFEKEYSPDVGRKMDTANVIGFDYLYTKEELEKKKKEKIRRQMEKLKNLSSKEMKPKPRERMDSPVDIEELIRKKKKAKEAEKRKSLGETSKRENNNFQEFKKQGECLPGIQKLDTKTPRIQKKKSEITDRCDGVPNTSVAGPSNGFERAIQNQKSEETISRPSLKITLKRGPDGFEGVDASSSRSDVSLTTVYSSKEDRNPKEVVEKDTTEIKVSKKKNDSQKSKDLTSKKEEMKQRKKEVDKPKRKHSSVEKVGESQLQKVTRELSKLTTKLKKYPIKVVVPRVVRDHSHAVNLRKFRRCHSEGNLTDFFSRNADLEIFSKNFEAAVIEVDGETPPIIKVYPDEPFLSNSLMDTGRSQARVFENLAQENIGKIKHAMKNMSYDKNFHKLLELLAIAYSKDDSIRFKQIFLNNFPKEPKYDCHRFAAIVFIIAYCNHYQWNADPKLFLIAESDGQQKFGNIRQQEVLCSENHRKCAWMGVFFEVIPERFRFLETSGKCLHGWQGDDGPFRDDVYFHCMKYGAECQKRLFFQYDKPIGIQEEILDEYSLDAMHFLAVQYGNIQRIPSYMAIGGLDINALATNTRTKRVVRLQEYLEEWIEKNVINGSVTDNHKRYYRKLLEMIRLTNESLKFFIETEIKNTFLRRTDGRWKIAMELTHPHILRCSPHNNESIGGDGNQVLSCLFHPIATVGYKDGLETERCEDNKEDMDKLRAAHKKFQKLVSDEKGRLIIALFRTDILFEANVQKKYAVPQFNLIKDNTGFEISRMTLLRQIDTADANLVDIALIEMKMLASPGCRYYCIETSESEKRLVVPGNAHIEVKGEFSEPMTFVTQVFFMKRNF</sequence>
<proteinExistence type="predicted"/>
<dbReference type="WBParaSite" id="Csp11.Scaffold470.g1632.t1">
    <property type="protein sequence ID" value="Csp11.Scaffold470.g1632.t1"/>
    <property type="gene ID" value="Csp11.Scaffold470.g1632"/>
</dbReference>
<evidence type="ECO:0000259" key="4">
    <source>
        <dbReference type="PROSITE" id="PS50013"/>
    </source>
</evidence>
<dbReference type="eggNOG" id="KOG1911">
    <property type="taxonomic scope" value="Eukaryota"/>
</dbReference>
<dbReference type="InterPro" id="IPR051219">
    <property type="entry name" value="Heterochromatin_chromo-domain"/>
</dbReference>
<reference evidence="6" key="1">
    <citation type="submission" date="2016-11" db="UniProtKB">
        <authorList>
            <consortium name="WormBaseParasite"/>
        </authorList>
    </citation>
    <scope>IDENTIFICATION</scope>
</reference>
<dbReference type="InterPro" id="IPR000953">
    <property type="entry name" value="Chromo/chromo_shadow_dom"/>
</dbReference>
<name>A0A1I7T1X5_9PELO</name>